<evidence type="ECO:0000256" key="1">
    <source>
        <dbReference type="ARBA" id="ARBA00006722"/>
    </source>
</evidence>
<dbReference type="Pfam" id="PF07333">
    <property type="entry name" value="SLR1-BP"/>
    <property type="match status" value="1"/>
</dbReference>
<dbReference type="Proteomes" id="UP000295252">
    <property type="component" value="Chromosome VIII"/>
</dbReference>
<evidence type="ECO:0000256" key="4">
    <source>
        <dbReference type="ARBA" id="ARBA00022821"/>
    </source>
</evidence>
<evidence type="ECO:0000313" key="8">
    <source>
        <dbReference type="EMBL" id="CDP17149.1"/>
    </source>
</evidence>
<dbReference type="SMART" id="SM00505">
    <property type="entry name" value="Knot1"/>
    <property type="match status" value="1"/>
</dbReference>
<keyword evidence="9" id="KW-1185">Reference proteome</keyword>
<keyword evidence="5" id="KW-1015">Disulfide bond</keyword>
<gene>
    <name evidence="8" type="ORF">GSCOC_T00011687001</name>
</gene>
<dbReference type="OMA" id="QPKFNII"/>
<dbReference type="SUPFAM" id="SSF57095">
    <property type="entry name" value="Scorpion toxin-like"/>
    <property type="match status" value="1"/>
</dbReference>
<organism evidence="8 9">
    <name type="scientific">Coffea canephora</name>
    <name type="common">Robusta coffee</name>
    <dbReference type="NCBI Taxonomy" id="49390"/>
    <lineage>
        <taxon>Eukaryota</taxon>
        <taxon>Viridiplantae</taxon>
        <taxon>Streptophyta</taxon>
        <taxon>Embryophyta</taxon>
        <taxon>Tracheophyta</taxon>
        <taxon>Spermatophyta</taxon>
        <taxon>Magnoliopsida</taxon>
        <taxon>eudicotyledons</taxon>
        <taxon>Gunneridae</taxon>
        <taxon>Pentapetalae</taxon>
        <taxon>asterids</taxon>
        <taxon>lamiids</taxon>
        <taxon>Gentianales</taxon>
        <taxon>Rubiaceae</taxon>
        <taxon>Ixoroideae</taxon>
        <taxon>Gardenieae complex</taxon>
        <taxon>Bertiereae - Coffeeae clade</taxon>
        <taxon>Coffeeae</taxon>
        <taxon>Coffea</taxon>
    </lineage>
</organism>
<evidence type="ECO:0000256" key="5">
    <source>
        <dbReference type="ARBA" id="ARBA00023157"/>
    </source>
</evidence>
<keyword evidence="6" id="KW-0732">Signal</keyword>
<dbReference type="AlphaFoldDB" id="A0A068V9G5"/>
<dbReference type="Gramene" id="CDP17149">
    <property type="protein sequence ID" value="CDP17149"/>
    <property type="gene ID" value="GSCOC_T00011687001"/>
</dbReference>
<dbReference type="FunCoup" id="A0A068V9G5">
    <property type="interactions" value="72"/>
</dbReference>
<dbReference type="OrthoDB" id="1851987at2759"/>
<keyword evidence="4" id="KW-0611">Plant defense</keyword>
<dbReference type="PhylomeDB" id="A0A068V9G5"/>
<dbReference type="InterPro" id="IPR003614">
    <property type="entry name" value="Knottins"/>
</dbReference>
<evidence type="ECO:0000259" key="7">
    <source>
        <dbReference type="SMART" id="SM00505"/>
    </source>
</evidence>
<feature type="chain" id="PRO_5001658389" description="Knottins-like domain-containing protein" evidence="6">
    <location>
        <begin position="32"/>
        <end position="84"/>
    </location>
</feature>
<dbReference type="EMBL" id="HG739230">
    <property type="protein sequence ID" value="CDP17149.1"/>
    <property type="molecule type" value="Genomic_DNA"/>
</dbReference>
<evidence type="ECO:0000313" key="9">
    <source>
        <dbReference type="Proteomes" id="UP000295252"/>
    </source>
</evidence>
<comment type="similarity">
    <text evidence="1">Belongs to the DEFL family.</text>
</comment>
<dbReference type="GO" id="GO:0050832">
    <property type="term" value="P:defense response to fungus"/>
    <property type="evidence" value="ECO:0007669"/>
    <property type="project" value="UniProtKB-KW"/>
</dbReference>
<protein>
    <recommendedName>
        <fullName evidence="7">Knottins-like domain-containing protein</fullName>
    </recommendedName>
</protein>
<feature type="domain" description="Knottins-like" evidence="7">
    <location>
        <begin position="37"/>
        <end position="84"/>
    </location>
</feature>
<evidence type="ECO:0000256" key="3">
    <source>
        <dbReference type="ARBA" id="ARBA00022577"/>
    </source>
</evidence>
<keyword evidence="3" id="KW-0295">Fungicide</keyword>
<reference evidence="9" key="1">
    <citation type="journal article" date="2014" name="Science">
        <title>The coffee genome provides insight into the convergent evolution of caffeine biosynthesis.</title>
        <authorList>
            <person name="Denoeud F."/>
            <person name="Carretero-Paulet L."/>
            <person name="Dereeper A."/>
            <person name="Droc G."/>
            <person name="Guyot R."/>
            <person name="Pietrella M."/>
            <person name="Zheng C."/>
            <person name="Alberti A."/>
            <person name="Anthony F."/>
            <person name="Aprea G."/>
            <person name="Aury J.M."/>
            <person name="Bento P."/>
            <person name="Bernard M."/>
            <person name="Bocs S."/>
            <person name="Campa C."/>
            <person name="Cenci A."/>
            <person name="Combes M.C."/>
            <person name="Crouzillat D."/>
            <person name="Da Silva C."/>
            <person name="Daddiego L."/>
            <person name="De Bellis F."/>
            <person name="Dussert S."/>
            <person name="Garsmeur O."/>
            <person name="Gayraud T."/>
            <person name="Guignon V."/>
            <person name="Jahn K."/>
            <person name="Jamilloux V."/>
            <person name="Joet T."/>
            <person name="Labadie K."/>
            <person name="Lan T."/>
            <person name="Leclercq J."/>
            <person name="Lepelley M."/>
            <person name="Leroy T."/>
            <person name="Li L.T."/>
            <person name="Librado P."/>
            <person name="Lopez L."/>
            <person name="Munoz A."/>
            <person name="Noel B."/>
            <person name="Pallavicini A."/>
            <person name="Perrotta G."/>
            <person name="Poncet V."/>
            <person name="Pot D."/>
            <person name="Priyono X."/>
            <person name="Rigoreau M."/>
            <person name="Rouard M."/>
            <person name="Rozas J."/>
            <person name="Tranchant-Dubreuil C."/>
            <person name="VanBuren R."/>
            <person name="Zhang Q."/>
            <person name="Andrade A.C."/>
            <person name="Argout X."/>
            <person name="Bertrand B."/>
            <person name="de Kochko A."/>
            <person name="Graziosi G."/>
            <person name="Henry R.J."/>
            <person name="Jayarama X."/>
            <person name="Ming R."/>
            <person name="Nagai C."/>
            <person name="Rounsley S."/>
            <person name="Sankoff D."/>
            <person name="Giuliano G."/>
            <person name="Albert V.A."/>
            <person name="Wincker P."/>
            <person name="Lashermes P."/>
        </authorList>
    </citation>
    <scope>NUCLEOTIDE SEQUENCE [LARGE SCALE GENOMIC DNA]</scope>
    <source>
        <strain evidence="9">cv. DH200-94</strain>
    </source>
</reference>
<dbReference type="InterPro" id="IPR036574">
    <property type="entry name" value="Scorpion_toxin-like_sf"/>
</dbReference>
<proteinExistence type="inferred from homology"/>
<dbReference type="InterPro" id="IPR010851">
    <property type="entry name" value="DEFL"/>
</dbReference>
<dbReference type="Gene3D" id="3.30.30.10">
    <property type="entry name" value="Knottin, scorpion toxin-like"/>
    <property type="match status" value="1"/>
</dbReference>
<feature type="signal peptide" evidence="6">
    <location>
        <begin position="1"/>
        <end position="31"/>
    </location>
</feature>
<keyword evidence="2" id="KW-0929">Antimicrobial</keyword>
<dbReference type="GO" id="GO:0031640">
    <property type="term" value="P:killing of cells of another organism"/>
    <property type="evidence" value="ECO:0007669"/>
    <property type="project" value="UniProtKB-KW"/>
</dbReference>
<accession>A0A068V9G5</accession>
<evidence type="ECO:0000256" key="6">
    <source>
        <dbReference type="SAM" id="SignalP"/>
    </source>
</evidence>
<name>A0A068V9G5_COFCA</name>
<dbReference type="InParanoid" id="A0A068V9G5"/>
<sequence length="84" mass="9687">MAKSQFSCATFFALLVCFLLLVPNKMPMAEAKFCKRPAEHYSGTCYPNRCYSYCKSKEHAYSGECIWTGQGHQRHYACYCVYNC</sequence>
<evidence type="ECO:0000256" key="2">
    <source>
        <dbReference type="ARBA" id="ARBA00022529"/>
    </source>
</evidence>